<dbReference type="PANTHER" id="PTHR48182:SF2">
    <property type="entry name" value="PROTEIN SERAC1"/>
    <property type="match status" value="1"/>
</dbReference>
<keyword evidence="10" id="KW-1185">Reference proteome</keyword>
<dbReference type="GO" id="GO:0005739">
    <property type="term" value="C:mitochondrion"/>
    <property type="evidence" value="ECO:0007669"/>
    <property type="project" value="UniProtKB-SubCell"/>
</dbReference>
<sequence length="162" mass="18254">MDEHVEHYPRCPKWKTTIPGKPDSIGFKLFIIAESVCLSIIFVRGLTGDRERTWKAKSADSPWPKALLPSALPDSRIRVLTFGYDAYVSDWRRMVSKSSIGDHARTLLADIASEYNVGGDIDLDRDLDPSTKKEPSKKSTTGHINKARWKSLWPSRMAVPQA</sequence>
<evidence type="ECO:0000256" key="3">
    <source>
        <dbReference type="ARBA" id="ARBA00004370"/>
    </source>
</evidence>
<keyword evidence="4" id="KW-0256">Endoplasmic reticulum</keyword>
<keyword evidence="6 8" id="KW-0472">Membrane</keyword>
<accession>A0A6G1I7F3</accession>
<feature type="compositionally biased region" description="Basic and acidic residues" evidence="7">
    <location>
        <begin position="124"/>
        <end position="137"/>
    </location>
</feature>
<comment type="subcellular location">
    <subcellularLocation>
        <location evidence="2">Endoplasmic reticulum</location>
    </subcellularLocation>
    <subcellularLocation>
        <location evidence="3">Membrane</location>
    </subcellularLocation>
    <subcellularLocation>
        <location evidence="1">Mitochondrion</location>
    </subcellularLocation>
</comment>
<evidence type="ECO:0000256" key="7">
    <source>
        <dbReference type="SAM" id="MobiDB-lite"/>
    </source>
</evidence>
<gene>
    <name evidence="9" type="ORF">EJ06DRAFT_519658</name>
</gene>
<dbReference type="PANTHER" id="PTHR48182">
    <property type="entry name" value="PROTEIN SERAC1"/>
    <property type="match status" value="1"/>
</dbReference>
<evidence type="ECO:0000256" key="1">
    <source>
        <dbReference type="ARBA" id="ARBA00004173"/>
    </source>
</evidence>
<evidence type="ECO:0000256" key="6">
    <source>
        <dbReference type="ARBA" id="ARBA00023136"/>
    </source>
</evidence>
<proteinExistence type="predicted"/>
<evidence type="ECO:0000256" key="5">
    <source>
        <dbReference type="ARBA" id="ARBA00023128"/>
    </source>
</evidence>
<dbReference type="Proteomes" id="UP000799640">
    <property type="component" value="Unassembled WGS sequence"/>
</dbReference>
<feature type="region of interest" description="Disordered" evidence="7">
    <location>
        <begin position="124"/>
        <end position="146"/>
    </location>
</feature>
<evidence type="ECO:0000313" key="10">
    <source>
        <dbReference type="Proteomes" id="UP000799640"/>
    </source>
</evidence>
<keyword evidence="8" id="KW-0812">Transmembrane</keyword>
<protein>
    <submittedName>
        <fullName evidence="9">Uncharacterized protein</fullName>
    </submittedName>
</protein>
<dbReference type="EMBL" id="ML996689">
    <property type="protein sequence ID" value="KAF2403999.1"/>
    <property type="molecule type" value="Genomic_DNA"/>
</dbReference>
<keyword evidence="5" id="KW-0496">Mitochondrion</keyword>
<dbReference type="OrthoDB" id="427518at2759"/>
<evidence type="ECO:0000256" key="4">
    <source>
        <dbReference type="ARBA" id="ARBA00022824"/>
    </source>
</evidence>
<evidence type="ECO:0000313" key="9">
    <source>
        <dbReference type="EMBL" id="KAF2403999.1"/>
    </source>
</evidence>
<dbReference type="GO" id="GO:0016020">
    <property type="term" value="C:membrane"/>
    <property type="evidence" value="ECO:0007669"/>
    <property type="project" value="UniProtKB-SubCell"/>
</dbReference>
<dbReference type="InterPro" id="IPR052374">
    <property type="entry name" value="SERAC1"/>
</dbReference>
<evidence type="ECO:0000256" key="8">
    <source>
        <dbReference type="SAM" id="Phobius"/>
    </source>
</evidence>
<organism evidence="9 10">
    <name type="scientific">Trichodelitschia bisporula</name>
    <dbReference type="NCBI Taxonomy" id="703511"/>
    <lineage>
        <taxon>Eukaryota</taxon>
        <taxon>Fungi</taxon>
        <taxon>Dikarya</taxon>
        <taxon>Ascomycota</taxon>
        <taxon>Pezizomycotina</taxon>
        <taxon>Dothideomycetes</taxon>
        <taxon>Dothideomycetes incertae sedis</taxon>
        <taxon>Phaeotrichales</taxon>
        <taxon>Phaeotrichaceae</taxon>
        <taxon>Trichodelitschia</taxon>
    </lineage>
</organism>
<reference evidence="9" key="1">
    <citation type="journal article" date="2020" name="Stud. Mycol.">
        <title>101 Dothideomycetes genomes: a test case for predicting lifestyles and emergence of pathogens.</title>
        <authorList>
            <person name="Haridas S."/>
            <person name="Albert R."/>
            <person name="Binder M."/>
            <person name="Bloem J."/>
            <person name="Labutti K."/>
            <person name="Salamov A."/>
            <person name="Andreopoulos B."/>
            <person name="Baker S."/>
            <person name="Barry K."/>
            <person name="Bills G."/>
            <person name="Bluhm B."/>
            <person name="Cannon C."/>
            <person name="Castanera R."/>
            <person name="Culley D."/>
            <person name="Daum C."/>
            <person name="Ezra D."/>
            <person name="Gonzalez J."/>
            <person name="Henrissat B."/>
            <person name="Kuo A."/>
            <person name="Liang C."/>
            <person name="Lipzen A."/>
            <person name="Lutzoni F."/>
            <person name="Magnuson J."/>
            <person name="Mondo S."/>
            <person name="Nolan M."/>
            <person name="Ohm R."/>
            <person name="Pangilinan J."/>
            <person name="Park H.-J."/>
            <person name="Ramirez L."/>
            <person name="Alfaro M."/>
            <person name="Sun H."/>
            <person name="Tritt A."/>
            <person name="Yoshinaga Y."/>
            <person name="Zwiers L.-H."/>
            <person name="Turgeon B."/>
            <person name="Goodwin S."/>
            <person name="Spatafora J."/>
            <person name="Crous P."/>
            <person name="Grigoriev I."/>
        </authorList>
    </citation>
    <scope>NUCLEOTIDE SEQUENCE</scope>
    <source>
        <strain evidence="9">CBS 262.69</strain>
    </source>
</reference>
<keyword evidence="8" id="KW-1133">Transmembrane helix</keyword>
<name>A0A6G1I7F3_9PEZI</name>
<feature type="transmembrane region" description="Helical" evidence="8">
    <location>
        <begin position="25"/>
        <end position="47"/>
    </location>
</feature>
<dbReference type="GO" id="GO:0005783">
    <property type="term" value="C:endoplasmic reticulum"/>
    <property type="evidence" value="ECO:0007669"/>
    <property type="project" value="UniProtKB-SubCell"/>
</dbReference>
<evidence type="ECO:0000256" key="2">
    <source>
        <dbReference type="ARBA" id="ARBA00004240"/>
    </source>
</evidence>
<dbReference type="AlphaFoldDB" id="A0A6G1I7F3"/>